<dbReference type="PIRSF" id="PIRSF000025">
    <property type="entry name" value="Cytc_Bsub_c550"/>
    <property type="match status" value="1"/>
</dbReference>
<evidence type="ECO:0000256" key="5">
    <source>
        <dbReference type="ARBA" id="ARBA00023004"/>
    </source>
</evidence>
<dbReference type="GO" id="GO:0009055">
    <property type="term" value="F:electron transfer activity"/>
    <property type="evidence" value="ECO:0007669"/>
    <property type="project" value="InterPro"/>
</dbReference>
<feature type="binding site" description="covalent" evidence="6">
    <location>
        <position position="53"/>
    </location>
    <ligand>
        <name>heme c</name>
        <dbReference type="ChEBI" id="CHEBI:61717"/>
    </ligand>
</feature>
<evidence type="ECO:0000256" key="1">
    <source>
        <dbReference type="ARBA" id="ARBA00022448"/>
    </source>
</evidence>
<proteinExistence type="predicted"/>
<dbReference type="Proteomes" id="UP000242662">
    <property type="component" value="Unassembled WGS sequence"/>
</dbReference>
<dbReference type="PROSITE" id="PS51257">
    <property type="entry name" value="PROKAR_LIPOPROTEIN"/>
    <property type="match status" value="1"/>
</dbReference>
<dbReference type="InterPro" id="IPR009056">
    <property type="entry name" value="Cyt_c-like_dom"/>
</dbReference>
<gene>
    <name evidence="9" type="ORF">SAMN05421737_102248</name>
</gene>
<organism evidence="9 10">
    <name type="scientific">Shouchella lonarensis</name>
    <dbReference type="NCBI Taxonomy" id="1464122"/>
    <lineage>
        <taxon>Bacteria</taxon>
        <taxon>Bacillati</taxon>
        <taxon>Bacillota</taxon>
        <taxon>Bacilli</taxon>
        <taxon>Bacillales</taxon>
        <taxon>Bacillaceae</taxon>
        <taxon>Shouchella</taxon>
    </lineage>
</organism>
<feature type="binding site" description="axial binding residue" evidence="7">
    <location>
        <position position="90"/>
    </location>
    <ligand>
        <name>heme c</name>
        <dbReference type="ChEBI" id="CHEBI:61717"/>
    </ligand>
    <ligandPart>
        <name>Fe</name>
        <dbReference type="ChEBI" id="CHEBI:18248"/>
    </ligandPart>
</feature>
<dbReference type="InterPro" id="IPR051811">
    <property type="entry name" value="Cytochrome_c550/c551-like"/>
</dbReference>
<dbReference type="InterPro" id="IPR036909">
    <property type="entry name" value="Cyt_c-like_dom_sf"/>
</dbReference>
<protein>
    <submittedName>
        <fullName evidence="9">Cytochrome C oxidase, cbb3-type, subunit III</fullName>
    </submittedName>
</protein>
<dbReference type="EMBL" id="FMYM01000002">
    <property type="protein sequence ID" value="SDB88113.1"/>
    <property type="molecule type" value="Genomic_DNA"/>
</dbReference>
<evidence type="ECO:0000313" key="10">
    <source>
        <dbReference type="Proteomes" id="UP000242662"/>
    </source>
</evidence>
<accession>A0A1G6H1T7</accession>
<evidence type="ECO:0000256" key="3">
    <source>
        <dbReference type="ARBA" id="ARBA00022723"/>
    </source>
</evidence>
<evidence type="ECO:0000256" key="6">
    <source>
        <dbReference type="PIRSR" id="PIRSR000025-1"/>
    </source>
</evidence>
<comment type="PTM">
    <text evidence="6">Binds 1 heme c group covalently per subunit.</text>
</comment>
<keyword evidence="2 6" id="KW-0349">Heme</keyword>
<dbReference type="InterPro" id="IPR012218">
    <property type="entry name" value="Cyt_c_BACSU-c550-type"/>
</dbReference>
<keyword evidence="10" id="KW-1185">Reference proteome</keyword>
<dbReference type="PANTHER" id="PTHR37823:SF4">
    <property type="entry name" value="MENAQUINOL-CYTOCHROME C REDUCTASE CYTOCHROME B_C SUBUNIT"/>
    <property type="match status" value="1"/>
</dbReference>
<dbReference type="GO" id="GO:0005506">
    <property type="term" value="F:iron ion binding"/>
    <property type="evidence" value="ECO:0007669"/>
    <property type="project" value="InterPro"/>
</dbReference>
<evidence type="ECO:0000259" key="8">
    <source>
        <dbReference type="PROSITE" id="PS51007"/>
    </source>
</evidence>
<dbReference type="SUPFAM" id="SSF46626">
    <property type="entry name" value="Cytochrome c"/>
    <property type="match status" value="1"/>
</dbReference>
<dbReference type="STRING" id="1464122.SAMN05421737_102248"/>
<feature type="domain" description="Cytochrome c" evidence="8">
    <location>
        <begin position="39"/>
        <end position="110"/>
    </location>
</feature>
<dbReference type="AlphaFoldDB" id="A0A1G6H1T7"/>
<feature type="binding site" description="covalent" evidence="6">
    <location>
        <position position="56"/>
    </location>
    <ligand>
        <name>heme c</name>
        <dbReference type="ChEBI" id="CHEBI:61717"/>
    </ligand>
</feature>
<evidence type="ECO:0000256" key="7">
    <source>
        <dbReference type="PIRSR" id="PIRSR000025-2"/>
    </source>
</evidence>
<keyword evidence="4" id="KW-0249">Electron transport</keyword>
<dbReference type="PROSITE" id="PS51007">
    <property type="entry name" value="CYTC"/>
    <property type="match status" value="1"/>
</dbReference>
<keyword evidence="3 7" id="KW-0479">Metal-binding</keyword>
<dbReference type="Pfam" id="PF13442">
    <property type="entry name" value="Cytochrome_CBB3"/>
    <property type="match status" value="1"/>
</dbReference>
<sequence length="110" mass="11701">MIDVWRVYIALCMVGVLVACGGKEDGVEKEDVSTGNTSIEQSEGYAYYEQEGCIACHGDALQGASGPALTSQSLSVAEIEQIISKGKGFMPPQQVDADILTVLATWLSEQ</sequence>
<reference evidence="10" key="1">
    <citation type="submission" date="2016-09" db="EMBL/GenBank/DDBJ databases">
        <authorList>
            <person name="Varghese N."/>
            <person name="Submissions S."/>
        </authorList>
    </citation>
    <scope>NUCLEOTIDE SEQUENCE [LARGE SCALE GENOMIC DNA]</scope>
    <source>
        <strain evidence="10">25nlg</strain>
    </source>
</reference>
<feature type="binding site" description="axial binding residue" evidence="7">
    <location>
        <position position="57"/>
    </location>
    <ligand>
        <name>heme c</name>
        <dbReference type="ChEBI" id="CHEBI:61717"/>
    </ligand>
    <ligandPart>
        <name>Fe</name>
        <dbReference type="ChEBI" id="CHEBI:18248"/>
    </ligandPart>
</feature>
<keyword evidence="5 7" id="KW-0408">Iron</keyword>
<dbReference type="Gene3D" id="1.10.760.10">
    <property type="entry name" value="Cytochrome c-like domain"/>
    <property type="match status" value="1"/>
</dbReference>
<keyword evidence="1" id="KW-0813">Transport</keyword>
<evidence type="ECO:0000256" key="4">
    <source>
        <dbReference type="ARBA" id="ARBA00022982"/>
    </source>
</evidence>
<evidence type="ECO:0000313" key="9">
    <source>
        <dbReference type="EMBL" id="SDB88113.1"/>
    </source>
</evidence>
<dbReference type="PANTHER" id="PTHR37823">
    <property type="entry name" value="CYTOCHROME C-553-LIKE"/>
    <property type="match status" value="1"/>
</dbReference>
<dbReference type="GO" id="GO:0016020">
    <property type="term" value="C:membrane"/>
    <property type="evidence" value="ECO:0007669"/>
    <property type="project" value="InterPro"/>
</dbReference>
<dbReference type="RefSeq" id="WP_245701016.1">
    <property type="nucleotide sequence ID" value="NZ_FMYM01000002.1"/>
</dbReference>
<evidence type="ECO:0000256" key="2">
    <source>
        <dbReference type="ARBA" id="ARBA00022617"/>
    </source>
</evidence>
<name>A0A1G6H1T7_9BACI</name>
<dbReference type="GO" id="GO:0020037">
    <property type="term" value="F:heme binding"/>
    <property type="evidence" value="ECO:0007669"/>
    <property type="project" value="InterPro"/>
</dbReference>